<dbReference type="InterPro" id="IPR012910">
    <property type="entry name" value="Plug_dom"/>
</dbReference>
<dbReference type="InterPro" id="IPR037066">
    <property type="entry name" value="Plug_dom_sf"/>
</dbReference>
<evidence type="ECO:0000256" key="4">
    <source>
        <dbReference type="RuleBase" id="RU003357"/>
    </source>
</evidence>
<dbReference type="GO" id="GO:0009279">
    <property type="term" value="C:cell outer membrane"/>
    <property type="evidence" value="ECO:0007669"/>
    <property type="project" value="UniProtKB-SubCell"/>
</dbReference>
<dbReference type="Pfam" id="PF07715">
    <property type="entry name" value="Plug"/>
    <property type="match status" value="1"/>
</dbReference>
<dbReference type="InterPro" id="IPR036942">
    <property type="entry name" value="Beta-barrel_TonB_sf"/>
</dbReference>
<proteinExistence type="inferred from homology"/>
<comment type="subcellular location">
    <subcellularLocation>
        <location evidence="1 4">Cell outer membrane</location>
    </subcellularLocation>
</comment>
<feature type="domain" description="TonB-dependent receptor plug" evidence="7">
    <location>
        <begin position="50"/>
        <end position="151"/>
    </location>
</feature>
<evidence type="ECO:0000313" key="8">
    <source>
        <dbReference type="EMBL" id="TDG15198.1"/>
    </source>
</evidence>
<sequence>MNFKKKIIASSLSAMTLGAHGYAMAQNQGVLEEVVVVGIRLSQQNSISLKRDSTSVVDGISAEDIGKLPDVTVADSLQRIPGVQVQRDAGEGSTVNIRGLPQVLTLLNGEQFLTAQNIGEAQPSIADIPSQLMKGLAVYKSADINNKRSGITGTIDLRTWRPTDFDEGLTANVSADYSTGKETESDDYGVNGLINWRNQSVGIMVSGATSDVVLGDNYSGAAANDSLFGSNDWGEFAFDPENPTNQHVTPHGFESFNREVERERTAFNAAFTADLGNGFDLLAEGFYTEMDEFDRAVGLNISNRWQTLDYLTPTAFKETGVVTTEGGNAWHGSPWVSTQEYDVDALWVNSFTVNRTAKSESKHFNIELNYDNDGNWRGKARYIKDSADRTSMNGQSQGDLSNWRDDNRFQLNPFYPADIAALYPEDRLSDIVGDNGGRFIDPNPEGYGENPQLHYDISGSDPRWSGFDTPIKGGLGEGATLRDYMANINSYAIGAFSSEGNTENTADNEIFSLDAGYDFDDPGLGFFTSVDFGARYSKRENEIRKFHLFSPFYAGNGAANPDGCSAQWKAIDVVMNNEQCPAGETIGGEFQGYTVNRPTRIDEFNNVVFVDDYGDITKGLPGVWAADPEDYDNVAAFHRKVFGSADRVSVPGESYDVDLEEISVFLKAGFEIGDFRGDVGFRYVDTEIDVRQNQVGDVLAYGDTNIDIGDFYSTNDYTDFLPSLNLVWEPRDNWAIRFSAAKNMMPLDLGNYGGGLRVDTVSCEDPTIAGGRCVSGADAGGNPDLDPWRSDNYDLSAEYYVGDASMFSLGLFYVDIESFSTTGNTTGQFPDSDGVIRRTVPVVTKVNGEGGEIEGLELAARVAFSDFTDGLFTNFGIDANYTYAPSTSNGKDLTGDDVPFEDNSEDQVNLIGWYQGEKLQVRVAYNYRSERLDTPNIGATGLNIFQDDIFFVDAQVSYMIMEDVFVYLNGSNLTGEVEEYYVDFGRGPDQYWYQNEFEARYTLGFRAKF</sequence>
<keyword evidence="9" id="KW-1185">Reference proteome</keyword>
<keyword evidence="5" id="KW-0732">Signal</keyword>
<evidence type="ECO:0000259" key="6">
    <source>
        <dbReference type="Pfam" id="PF00593"/>
    </source>
</evidence>
<dbReference type="Proteomes" id="UP000295554">
    <property type="component" value="Unassembled WGS sequence"/>
</dbReference>
<reference evidence="8 9" key="1">
    <citation type="submission" date="2019-03" db="EMBL/GenBank/DDBJ databases">
        <title>Seongchinamella monodicae gen. nov., sp. nov., a novel member of the Gammaproteobacteria isolated from a tidal mudflat of beach.</title>
        <authorList>
            <person name="Yang H.G."/>
            <person name="Kang J.W."/>
            <person name="Lee S.D."/>
        </authorList>
    </citation>
    <scope>NUCLEOTIDE SEQUENCE [LARGE SCALE GENOMIC DNA]</scope>
    <source>
        <strain evidence="8 9">GH4-78</strain>
    </source>
</reference>
<keyword evidence="8" id="KW-0675">Receptor</keyword>
<protein>
    <submittedName>
        <fullName evidence="8">TonB-dependent receptor</fullName>
    </submittedName>
</protein>
<evidence type="ECO:0000256" key="2">
    <source>
        <dbReference type="ARBA" id="ARBA00023136"/>
    </source>
</evidence>
<feature type="signal peptide" evidence="5">
    <location>
        <begin position="1"/>
        <end position="25"/>
    </location>
</feature>
<feature type="chain" id="PRO_5020220215" evidence="5">
    <location>
        <begin position="26"/>
        <end position="1009"/>
    </location>
</feature>
<evidence type="ECO:0000256" key="3">
    <source>
        <dbReference type="ARBA" id="ARBA00023237"/>
    </source>
</evidence>
<evidence type="ECO:0000259" key="7">
    <source>
        <dbReference type="Pfam" id="PF07715"/>
    </source>
</evidence>
<dbReference type="SUPFAM" id="SSF56935">
    <property type="entry name" value="Porins"/>
    <property type="match status" value="1"/>
</dbReference>
<dbReference type="PANTHER" id="PTHR40980">
    <property type="entry name" value="PLUG DOMAIN-CONTAINING PROTEIN"/>
    <property type="match status" value="1"/>
</dbReference>
<keyword evidence="2 4" id="KW-0472">Membrane</keyword>
<evidence type="ECO:0000256" key="5">
    <source>
        <dbReference type="SAM" id="SignalP"/>
    </source>
</evidence>
<dbReference type="Gene3D" id="2.170.130.10">
    <property type="entry name" value="TonB-dependent receptor, plug domain"/>
    <property type="match status" value="1"/>
</dbReference>
<evidence type="ECO:0000313" key="9">
    <source>
        <dbReference type="Proteomes" id="UP000295554"/>
    </source>
</evidence>
<name>A0A4R5LVF4_9GAMM</name>
<gene>
    <name evidence="8" type="ORF">E2F43_02905</name>
</gene>
<keyword evidence="4" id="KW-0798">TonB box</keyword>
<dbReference type="Pfam" id="PF00593">
    <property type="entry name" value="TonB_dep_Rec_b-barrel"/>
    <property type="match status" value="1"/>
</dbReference>
<accession>A0A4R5LVF4</accession>
<feature type="domain" description="TonB-dependent receptor-like beta-barrel" evidence="6">
    <location>
        <begin position="462"/>
        <end position="973"/>
    </location>
</feature>
<comment type="caution">
    <text evidence="8">The sequence shown here is derived from an EMBL/GenBank/DDBJ whole genome shotgun (WGS) entry which is preliminary data.</text>
</comment>
<dbReference type="RefSeq" id="WP_133209360.1">
    <property type="nucleotide sequence ID" value="NZ_SMSE01000001.1"/>
</dbReference>
<dbReference type="PANTHER" id="PTHR40980:SF3">
    <property type="entry name" value="TONB-DEPENDENT RECEPTOR-LIKE BETA-BARREL DOMAIN-CONTAINING PROTEIN"/>
    <property type="match status" value="1"/>
</dbReference>
<organism evidence="8 9">
    <name type="scientific">Seongchinamella unica</name>
    <dbReference type="NCBI Taxonomy" id="2547392"/>
    <lineage>
        <taxon>Bacteria</taxon>
        <taxon>Pseudomonadati</taxon>
        <taxon>Pseudomonadota</taxon>
        <taxon>Gammaproteobacteria</taxon>
        <taxon>Cellvibrionales</taxon>
        <taxon>Halieaceae</taxon>
        <taxon>Seongchinamella</taxon>
    </lineage>
</organism>
<keyword evidence="3" id="KW-0998">Cell outer membrane</keyword>
<dbReference type="AlphaFoldDB" id="A0A4R5LVF4"/>
<dbReference type="InterPro" id="IPR000531">
    <property type="entry name" value="Beta-barrel_TonB"/>
</dbReference>
<dbReference type="EMBL" id="SMSE01000001">
    <property type="protein sequence ID" value="TDG15198.1"/>
    <property type="molecule type" value="Genomic_DNA"/>
</dbReference>
<dbReference type="OrthoDB" id="8727862at2"/>
<evidence type="ECO:0000256" key="1">
    <source>
        <dbReference type="ARBA" id="ARBA00004442"/>
    </source>
</evidence>
<dbReference type="InterPro" id="IPR010104">
    <property type="entry name" value="TonB_rcpt_bac"/>
</dbReference>
<comment type="similarity">
    <text evidence="4">Belongs to the TonB-dependent receptor family.</text>
</comment>
<dbReference type="Gene3D" id="2.40.170.20">
    <property type="entry name" value="TonB-dependent receptor, beta-barrel domain"/>
    <property type="match status" value="1"/>
</dbReference>
<dbReference type="NCBIfam" id="TIGR01782">
    <property type="entry name" value="TonB-Xanth-Caul"/>
    <property type="match status" value="1"/>
</dbReference>